<evidence type="ECO:0000313" key="4">
    <source>
        <dbReference type="EMBL" id="GAM61113.1"/>
    </source>
</evidence>
<dbReference type="GO" id="GO:0000160">
    <property type="term" value="P:phosphorelay signal transduction system"/>
    <property type="evidence" value="ECO:0007669"/>
    <property type="project" value="InterPro"/>
</dbReference>
<dbReference type="CDD" id="cd17546">
    <property type="entry name" value="REC_hyHK_CKI1_RcsC-like"/>
    <property type="match status" value="1"/>
</dbReference>
<sequence length="82" mass="9125">MALEENQIDLILMDVDMPDMNGLEATATIRNSQREFSHIPIIAHTGDTSADAVNNIKLSGMHDHLRKPASQDALLEKISDWI</sequence>
<dbReference type="Gene3D" id="3.40.50.2300">
    <property type="match status" value="1"/>
</dbReference>
<feature type="modified residue" description="4-aspartylphosphate" evidence="2">
    <location>
        <position position="14"/>
    </location>
</feature>
<keyword evidence="4" id="KW-0418">Kinase</keyword>
<proteinExistence type="predicted"/>
<dbReference type="GO" id="GO:0016301">
    <property type="term" value="F:kinase activity"/>
    <property type="evidence" value="ECO:0007669"/>
    <property type="project" value="UniProtKB-KW"/>
</dbReference>
<dbReference type="EMBL" id="BBSA01000002">
    <property type="protein sequence ID" value="GAM61113.1"/>
    <property type="molecule type" value="Genomic_DNA"/>
</dbReference>
<dbReference type="Proteomes" id="UP000031670">
    <property type="component" value="Unassembled WGS sequence"/>
</dbReference>
<dbReference type="InterPro" id="IPR011006">
    <property type="entry name" value="CheY-like_superfamily"/>
</dbReference>
<accession>A0A0B8PD73</accession>
<feature type="domain" description="Response regulatory" evidence="3">
    <location>
        <begin position="1"/>
        <end position="82"/>
    </location>
</feature>
<reference evidence="4 5" key="2">
    <citation type="submission" date="2015-01" db="EMBL/GenBank/DDBJ databases">
        <authorList>
            <consortium name="NBRP consortium"/>
            <person name="Sawabe T."/>
            <person name="Meirelles P."/>
            <person name="Feng G."/>
            <person name="Sayaka M."/>
            <person name="Hattori M."/>
            <person name="Ohkuma M."/>
        </authorList>
    </citation>
    <scope>NUCLEOTIDE SEQUENCE [LARGE SCALE GENOMIC DNA]</scope>
    <source>
        <strain evidence="4 5">JCM19232</strain>
    </source>
</reference>
<keyword evidence="4" id="KW-0808">Transferase</keyword>
<evidence type="ECO:0000313" key="5">
    <source>
        <dbReference type="Proteomes" id="UP000031670"/>
    </source>
</evidence>
<keyword evidence="1 2" id="KW-0597">Phosphoprotein</keyword>
<name>A0A0B8PD73_9VIBR</name>
<dbReference type="AlphaFoldDB" id="A0A0B8PD73"/>
<organism evidence="4 5">
    <name type="scientific">Vibrio ishigakensis</name>
    <dbReference type="NCBI Taxonomy" id="1481914"/>
    <lineage>
        <taxon>Bacteria</taxon>
        <taxon>Pseudomonadati</taxon>
        <taxon>Pseudomonadota</taxon>
        <taxon>Gammaproteobacteria</taxon>
        <taxon>Vibrionales</taxon>
        <taxon>Vibrionaceae</taxon>
        <taxon>Vibrio</taxon>
    </lineage>
</organism>
<dbReference type="InterPro" id="IPR001789">
    <property type="entry name" value="Sig_transdc_resp-reg_receiver"/>
</dbReference>
<comment type="caution">
    <text evidence="4">The sequence shown here is derived from an EMBL/GenBank/DDBJ whole genome shotgun (WGS) entry which is preliminary data.</text>
</comment>
<reference evidence="4 5" key="1">
    <citation type="submission" date="2015-01" db="EMBL/GenBank/DDBJ databases">
        <title>Vibrio sp. C5 JCM 19232 whole genome shotgun sequence.</title>
        <authorList>
            <person name="Sawabe T."/>
            <person name="Meirelles P."/>
            <person name="Feng G."/>
            <person name="Sayaka M."/>
            <person name="Hattori M."/>
            <person name="Ohkuma M."/>
        </authorList>
    </citation>
    <scope>NUCLEOTIDE SEQUENCE [LARGE SCALE GENOMIC DNA]</scope>
    <source>
        <strain evidence="4 5">JCM19232</strain>
    </source>
</reference>
<gene>
    <name evidence="4" type="ORF">JCM19232_4055</name>
</gene>
<evidence type="ECO:0000256" key="1">
    <source>
        <dbReference type="ARBA" id="ARBA00022553"/>
    </source>
</evidence>
<dbReference type="PANTHER" id="PTHR43719">
    <property type="entry name" value="TWO-COMPONENT HISTIDINE KINASE"/>
    <property type="match status" value="1"/>
</dbReference>
<protein>
    <submittedName>
        <fullName evidence="4">Sensor histidine kinase cqsS</fullName>
    </submittedName>
</protein>
<dbReference type="InterPro" id="IPR050956">
    <property type="entry name" value="2C_system_His_kinase"/>
</dbReference>
<evidence type="ECO:0000256" key="2">
    <source>
        <dbReference type="PROSITE-ProRule" id="PRU00169"/>
    </source>
</evidence>
<dbReference type="PANTHER" id="PTHR43719:SF28">
    <property type="entry name" value="PEROXIDE STRESS-ACTIVATED HISTIDINE KINASE MAK1-RELATED"/>
    <property type="match status" value="1"/>
</dbReference>
<dbReference type="SUPFAM" id="SSF52172">
    <property type="entry name" value="CheY-like"/>
    <property type="match status" value="1"/>
</dbReference>
<dbReference type="Pfam" id="PF00072">
    <property type="entry name" value="Response_reg"/>
    <property type="match status" value="1"/>
</dbReference>
<dbReference type="PROSITE" id="PS50110">
    <property type="entry name" value="RESPONSE_REGULATORY"/>
    <property type="match status" value="1"/>
</dbReference>
<evidence type="ECO:0000259" key="3">
    <source>
        <dbReference type="PROSITE" id="PS50110"/>
    </source>
</evidence>